<evidence type="ECO:0000313" key="4">
    <source>
        <dbReference type="Proteomes" id="UP000298263"/>
    </source>
</evidence>
<organism evidence="3 4">
    <name type="scientific">Leptospira congkakensis</name>
    <dbReference type="NCBI Taxonomy" id="2484932"/>
    <lineage>
        <taxon>Bacteria</taxon>
        <taxon>Pseudomonadati</taxon>
        <taxon>Spirochaetota</taxon>
        <taxon>Spirochaetia</taxon>
        <taxon>Leptospirales</taxon>
        <taxon>Leptospiraceae</taxon>
        <taxon>Leptospira</taxon>
    </lineage>
</organism>
<sequence>MKIVVRNFILLISLLVSPLFAQNNSNPSETDSKQNSKSSSFLGSGLKVLEFAGEFAQTPSEGGPQSVSSILNSSRVASSLVNSNSTNNLNPPGIITESSDSKPTSTISPRIKYSHQFTEDFFVGFVYAKGEQYNDTRTSFSTNGLYLNDRIHSGINEVGFKIGLGPLNYLTTSSSTELSFNYSELSSKGPFQSFQLKFPFLRTGDQTVTQGLAFSTGTVEFRTKNYGMDYGFVTSITDWLNFYMVGGFTVFSGQLKLASYGIETSSTGSLNASNQVTFSSPVTRSELTMFQSKEGFAKGLTGATMSLELGLVWKIFETLGVKYGGFYQISSFSISEVTGYNVGTGKTPVELSSVPDLNSSLSAKQYGTFGVNVSIVKNF</sequence>
<dbReference type="Proteomes" id="UP000298263">
    <property type="component" value="Unassembled WGS sequence"/>
</dbReference>
<comment type="caution">
    <text evidence="3">The sequence shown here is derived from an EMBL/GenBank/DDBJ whole genome shotgun (WGS) entry which is preliminary data.</text>
</comment>
<protein>
    <recommendedName>
        <fullName evidence="5">Porin</fullName>
    </recommendedName>
</protein>
<dbReference type="EMBL" id="RQGP01000010">
    <property type="protein sequence ID" value="TGL93737.1"/>
    <property type="molecule type" value="Genomic_DNA"/>
</dbReference>
<dbReference type="OrthoDB" id="344933at2"/>
<evidence type="ECO:0008006" key="5">
    <source>
        <dbReference type="Google" id="ProtNLM"/>
    </source>
</evidence>
<evidence type="ECO:0000256" key="1">
    <source>
        <dbReference type="SAM" id="MobiDB-lite"/>
    </source>
</evidence>
<feature type="region of interest" description="Disordered" evidence="1">
    <location>
        <begin position="81"/>
        <end position="107"/>
    </location>
</feature>
<dbReference type="RefSeq" id="WP_135588180.1">
    <property type="nucleotide sequence ID" value="NZ_RQGO01000019.1"/>
</dbReference>
<feature type="compositionally biased region" description="Low complexity" evidence="1">
    <location>
        <begin position="81"/>
        <end position="90"/>
    </location>
</feature>
<feature type="chain" id="PRO_5043205000" description="Porin" evidence="2">
    <location>
        <begin position="22"/>
        <end position="379"/>
    </location>
</feature>
<name>A0A4Z1A109_9LEPT</name>
<reference evidence="3" key="1">
    <citation type="journal article" date="2019" name="PLoS Negl. Trop. Dis.">
        <title>Revisiting the worldwide diversity of Leptospira species in the environment.</title>
        <authorList>
            <person name="Vincent A.T."/>
            <person name="Schiettekatte O."/>
            <person name="Bourhy P."/>
            <person name="Veyrier F.J."/>
            <person name="Picardeau M."/>
        </authorList>
    </citation>
    <scope>NUCLEOTIDE SEQUENCE [LARGE SCALE GENOMIC DNA]</scope>
    <source>
        <strain evidence="3">201702422</strain>
    </source>
</reference>
<gene>
    <name evidence="3" type="ORF">EHQ69_04445</name>
</gene>
<proteinExistence type="predicted"/>
<dbReference type="AlphaFoldDB" id="A0A4Z1A109"/>
<feature type="signal peptide" evidence="2">
    <location>
        <begin position="1"/>
        <end position="21"/>
    </location>
</feature>
<evidence type="ECO:0000256" key="2">
    <source>
        <dbReference type="SAM" id="SignalP"/>
    </source>
</evidence>
<feature type="compositionally biased region" description="Polar residues" evidence="1">
    <location>
        <begin position="96"/>
        <end position="107"/>
    </location>
</feature>
<keyword evidence="2" id="KW-0732">Signal</keyword>
<accession>A0A4Z1A109</accession>
<keyword evidence="4" id="KW-1185">Reference proteome</keyword>
<evidence type="ECO:0000313" key="3">
    <source>
        <dbReference type="EMBL" id="TGL93737.1"/>
    </source>
</evidence>